<dbReference type="AlphaFoldDB" id="A0A9P7BGV7"/>
<evidence type="ECO:0000313" key="4">
    <source>
        <dbReference type="EMBL" id="KAG0690541.1"/>
    </source>
</evidence>
<dbReference type="Pfam" id="PF02798">
    <property type="entry name" value="GST_N"/>
    <property type="match status" value="1"/>
</dbReference>
<sequence length="193" mass="21754">MSSTLYVMSRSPRSNWLGALVETLKLDIKVVDFANNSDFEKEFPLKKVPALVESDGFELTEVIAIVEYLISISDNEIISGKSIKDKAQVLRWLSFINSDLTTAWGKVIFVAKTDDEKKSAIQSVSNLLKYIDNQLSKRPFLAVDYSTVADDFLFSWYAALSSIVPITETEFPHLSKWHSVLKENDPVAKILSK</sequence>
<dbReference type="Proteomes" id="UP000697127">
    <property type="component" value="Unassembled WGS sequence"/>
</dbReference>
<dbReference type="PANTHER" id="PTHR43986:SF1">
    <property type="entry name" value="ELONGATION FACTOR 1-GAMMA"/>
    <property type="match status" value="1"/>
</dbReference>
<comment type="caution">
    <text evidence="4">The sequence shown here is derived from an EMBL/GenBank/DDBJ whole genome shotgun (WGS) entry which is preliminary data.</text>
</comment>
<gene>
    <name evidence="4" type="ORF">C6P40_002411</name>
</gene>
<dbReference type="Gene3D" id="3.40.30.10">
    <property type="entry name" value="Glutaredoxin"/>
    <property type="match status" value="1"/>
</dbReference>
<dbReference type="InterPro" id="IPR010987">
    <property type="entry name" value="Glutathione-S-Trfase_C-like"/>
</dbReference>
<dbReference type="SUPFAM" id="SSF52833">
    <property type="entry name" value="Thioredoxin-like"/>
    <property type="match status" value="1"/>
</dbReference>
<dbReference type="GO" id="GO:0005634">
    <property type="term" value="C:nucleus"/>
    <property type="evidence" value="ECO:0007669"/>
    <property type="project" value="TreeGrafter"/>
</dbReference>
<dbReference type="FunFam" id="3.40.30.10:FF:000142">
    <property type="entry name" value="Elongation factor 1 gamma"/>
    <property type="match status" value="1"/>
</dbReference>
<feature type="domain" description="GST N-terminal" evidence="2">
    <location>
        <begin position="1"/>
        <end position="77"/>
    </location>
</feature>
<dbReference type="InterPro" id="IPR036249">
    <property type="entry name" value="Thioredoxin-like_sf"/>
</dbReference>
<organism evidence="4 5">
    <name type="scientific">Pichia californica</name>
    <dbReference type="NCBI Taxonomy" id="460514"/>
    <lineage>
        <taxon>Eukaryota</taxon>
        <taxon>Fungi</taxon>
        <taxon>Dikarya</taxon>
        <taxon>Ascomycota</taxon>
        <taxon>Saccharomycotina</taxon>
        <taxon>Pichiomycetes</taxon>
        <taxon>Pichiales</taxon>
        <taxon>Pichiaceae</taxon>
        <taxon>Pichia</taxon>
    </lineage>
</organism>
<dbReference type="EMBL" id="PUHW01000027">
    <property type="protein sequence ID" value="KAG0690541.1"/>
    <property type="molecule type" value="Genomic_DNA"/>
</dbReference>
<evidence type="ECO:0000259" key="2">
    <source>
        <dbReference type="PROSITE" id="PS50404"/>
    </source>
</evidence>
<dbReference type="GO" id="GO:0005737">
    <property type="term" value="C:cytoplasm"/>
    <property type="evidence" value="ECO:0007669"/>
    <property type="project" value="TreeGrafter"/>
</dbReference>
<reference evidence="4" key="1">
    <citation type="submission" date="2020-11" db="EMBL/GenBank/DDBJ databases">
        <title>Kefir isolates.</title>
        <authorList>
            <person name="Marcisauskas S."/>
            <person name="Kim Y."/>
            <person name="Blasche S."/>
        </authorList>
    </citation>
    <scope>NUCLEOTIDE SEQUENCE</scope>
    <source>
        <strain evidence="4">Olga-1</strain>
    </source>
</reference>
<dbReference type="Gene3D" id="1.20.1050.10">
    <property type="match status" value="1"/>
</dbReference>
<proteinExistence type="inferred from homology"/>
<evidence type="ECO:0000259" key="3">
    <source>
        <dbReference type="PROSITE" id="PS50405"/>
    </source>
</evidence>
<evidence type="ECO:0008006" key="6">
    <source>
        <dbReference type="Google" id="ProtNLM"/>
    </source>
</evidence>
<dbReference type="PROSITE" id="PS50405">
    <property type="entry name" value="GST_CTER"/>
    <property type="match status" value="1"/>
</dbReference>
<name>A0A9P7BGV7_9ASCO</name>
<dbReference type="SFLD" id="SFLDS00019">
    <property type="entry name" value="Glutathione_Transferase_(cytos"/>
    <property type="match status" value="1"/>
</dbReference>
<keyword evidence="5" id="KW-1185">Reference proteome</keyword>
<accession>A0A9P7BGV7</accession>
<dbReference type="Pfam" id="PF00043">
    <property type="entry name" value="GST_C"/>
    <property type="match status" value="1"/>
</dbReference>
<dbReference type="InterPro" id="IPR036282">
    <property type="entry name" value="Glutathione-S-Trfase_C_sf"/>
</dbReference>
<dbReference type="InterPro" id="IPR004045">
    <property type="entry name" value="Glutathione_S-Trfase_N"/>
</dbReference>
<evidence type="ECO:0000313" key="5">
    <source>
        <dbReference type="Proteomes" id="UP000697127"/>
    </source>
</evidence>
<feature type="domain" description="GST C-terminal" evidence="3">
    <location>
        <begin position="82"/>
        <end position="193"/>
    </location>
</feature>
<dbReference type="PROSITE" id="PS50404">
    <property type="entry name" value="GST_NTER"/>
    <property type="match status" value="1"/>
</dbReference>
<evidence type="ECO:0000256" key="1">
    <source>
        <dbReference type="RuleBase" id="RU003494"/>
    </source>
</evidence>
<dbReference type="CDD" id="cd03044">
    <property type="entry name" value="GST_N_EF1Bgamma"/>
    <property type="match status" value="1"/>
</dbReference>
<dbReference type="InterPro" id="IPR040079">
    <property type="entry name" value="Glutathione_S-Trfase"/>
</dbReference>
<dbReference type="OrthoDB" id="249703at2759"/>
<dbReference type="SFLD" id="SFLDG00358">
    <property type="entry name" value="Main_(cytGST)"/>
    <property type="match status" value="1"/>
</dbReference>
<protein>
    <recommendedName>
        <fullName evidence="6">Glutathione S-transferase</fullName>
    </recommendedName>
</protein>
<dbReference type="InterPro" id="IPR050802">
    <property type="entry name" value="EF-GSTs"/>
</dbReference>
<dbReference type="GO" id="GO:0006414">
    <property type="term" value="P:translational elongation"/>
    <property type="evidence" value="ECO:0007669"/>
    <property type="project" value="TreeGrafter"/>
</dbReference>
<comment type="similarity">
    <text evidence="1">Belongs to the GST superfamily.</text>
</comment>
<dbReference type="InterPro" id="IPR004046">
    <property type="entry name" value="GST_C"/>
</dbReference>
<dbReference type="PANTHER" id="PTHR43986">
    <property type="entry name" value="ELONGATION FACTOR 1-GAMMA"/>
    <property type="match status" value="1"/>
</dbReference>
<dbReference type="SUPFAM" id="SSF47616">
    <property type="entry name" value="GST C-terminal domain-like"/>
    <property type="match status" value="1"/>
</dbReference>